<dbReference type="SUPFAM" id="SSF56601">
    <property type="entry name" value="beta-lactamase/transpeptidase-like"/>
    <property type="match status" value="1"/>
</dbReference>
<organism evidence="3 4">
    <name type="scientific">Beutenbergia cavernae (strain ATCC BAA-8 / DSM 12333 / CCUG 43141 / JCM 11478 / NBRC 16432 / NCIMB 13614 / HKI 0122)</name>
    <dbReference type="NCBI Taxonomy" id="471853"/>
    <lineage>
        <taxon>Bacteria</taxon>
        <taxon>Bacillati</taxon>
        <taxon>Actinomycetota</taxon>
        <taxon>Actinomycetes</taxon>
        <taxon>Micrococcales</taxon>
        <taxon>Beutenbergiaceae</taxon>
        <taxon>Beutenbergia</taxon>
    </lineage>
</organism>
<sequence>MTTDDKGAVVPRDVETVAAELEQRVPRLLAEHAIPGVAIGVCDASRILWSAGFGTTTADGSQPITTDTTFGLQSGSKMYTATAVLRAVGDGLVDLDAPITDYLPDFRVRTRFEPNPERRITLRHLLAHTAGFTHEAPVGNNYVVGNASFAAHCRSIGDTWLRFDVGHHHEYSNLGYDLAGHVLERVSGEPFHRHLERALLEPLGLARTTADVATLKADRDHALGHGTSARVPFRVPMVPAGGVHASVDDACRFAQLHLRGGADLLPSELAEEMTAVPGHPERDQGYGLGVALIRVGDLVIRGHSGGGFGFLSDIYWAPEAGLGVVVLTNSTKHPLQFRLATEILRDLTGADLAPRPAAPTAHPDGGPRPPAAIAGEYVGRVGTLTLAVDGDGVVVRSGGTSRSARLVTPHELAVDGDSPQRYVLRDVDADGRPGMLESAIDGQVHHRNDPPPDAEPTASGPWNRDYSIRDGTAVTRTRLRHEGGLASIDWEGHRLQLERHTDDVWFSSTGEALDLASQPPTYANVRLHPR</sequence>
<dbReference type="RefSeq" id="WP_012725246.1">
    <property type="nucleotide sequence ID" value="NC_012669.1"/>
</dbReference>
<dbReference type="Gene3D" id="3.40.710.10">
    <property type="entry name" value="DD-peptidase/beta-lactamase superfamily"/>
    <property type="match status" value="1"/>
</dbReference>
<dbReference type="EMBL" id="CP001618">
    <property type="protein sequence ID" value="ACQ78466.1"/>
    <property type="molecule type" value="Genomic_DNA"/>
</dbReference>
<keyword evidence="4" id="KW-1185">Reference proteome</keyword>
<accession>C5BVM6</accession>
<feature type="domain" description="Beta-lactamase-related" evidence="2">
    <location>
        <begin position="22"/>
        <end position="336"/>
    </location>
</feature>
<gene>
    <name evidence="3" type="ordered locus">Bcav_0201</name>
</gene>
<dbReference type="Proteomes" id="UP000007962">
    <property type="component" value="Chromosome"/>
</dbReference>
<feature type="region of interest" description="Disordered" evidence="1">
    <location>
        <begin position="442"/>
        <end position="466"/>
    </location>
</feature>
<dbReference type="InterPro" id="IPR050491">
    <property type="entry name" value="AmpC-like"/>
</dbReference>
<proteinExistence type="predicted"/>
<evidence type="ECO:0000256" key="1">
    <source>
        <dbReference type="SAM" id="MobiDB-lite"/>
    </source>
</evidence>
<protein>
    <submittedName>
        <fullName evidence="3">Beta-lactamase</fullName>
    </submittedName>
</protein>
<evidence type="ECO:0000313" key="3">
    <source>
        <dbReference type="EMBL" id="ACQ78466.1"/>
    </source>
</evidence>
<evidence type="ECO:0000259" key="2">
    <source>
        <dbReference type="Pfam" id="PF00144"/>
    </source>
</evidence>
<evidence type="ECO:0000313" key="4">
    <source>
        <dbReference type="Proteomes" id="UP000007962"/>
    </source>
</evidence>
<dbReference type="KEGG" id="bcv:Bcav_0201"/>
<dbReference type="eggNOG" id="COG1680">
    <property type="taxonomic scope" value="Bacteria"/>
</dbReference>
<dbReference type="AlphaFoldDB" id="C5BVM6"/>
<dbReference type="STRING" id="471853.Bcav_0201"/>
<name>C5BVM6_BEUC1</name>
<dbReference type="HOGENOM" id="CLU_513569_0_0_11"/>
<dbReference type="Pfam" id="PF00144">
    <property type="entry name" value="Beta-lactamase"/>
    <property type="match status" value="1"/>
</dbReference>
<reference evidence="3 4" key="1">
    <citation type="journal article" date="2009" name="Stand. Genomic Sci.">
        <title>Complete genome sequence of Beutenbergia cavernae type strain (HKI 0122).</title>
        <authorList>
            <person name="Land M."/>
            <person name="Pukall R."/>
            <person name="Abt B."/>
            <person name="Goker M."/>
            <person name="Rohde M."/>
            <person name="Glavina Del Rio T."/>
            <person name="Tice H."/>
            <person name="Copeland A."/>
            <person name="Cheng J.F."/>
            <person name="Lucas S."/>
            <person name="Chen F."/>
            <person name="Nolan M."/>
            <person name="Bruce D."/>
            <person name="Goodwin L."/>
            <person name="Pitluck S."/>
            <person name="Ivanova N."/>
            <person name="Mavromatis K."/>
            <person name="Ovchinnikova G."/>
            <person name="Pati A."/>
            <person name="Chen A."/>
            <person name="Palaniappan K."/>
            <person name="Hauser L."/>
            <person name="Chang Y.J."/>
            <person name="Jefferies C.C."/>
            <person name="Saunders E."/>
            <person name="Brettin T."/>
            <person name="Detter J.C."/>
            <person name="Han C."/>
            <person name="Chain P."/>
            <person name="Bristow J."/>
            <person name="Eisen J.A."/>
            <person name="Markowitz V."/>
            <person name="Hugenholtz P."/>
            <person name="Kyrpides N.C."/>
            <person name="Klenk H.P."/>
            <person name="Lapidus A."/>
        </authorList>
    </citation>
    <scope>NUCLEOTIDE SEQUENCE [LARGE SCALE GENOMIC DNA]</scope>
    <source>
        <strain evidence="4">ATCC BAA-8 / DSM 12333 / NBRC 16432</strain>
    </source>
</reference>
<dbReference type="PANTHER" id="PTHR46825">
    <property type="entry name" value="D-ALANYL-D-ALANINE-CARBOXYPEPTIDASE/ENDOPEPTIDASE AMPH"/>
    <property type="match status" value="1"/>
</dbReference>
<dbReference type="InterPro" id="IPR001466">
    <property type="entry name" value="Beta-lactam-related"/>
</dbReference>
<dbReference type="OrthoDB" id="4281716at2"/>
<dbReference type="PANTHER" id="PTHR46825:SF9">
    <property type="entry name" value="BETA-LACTAMASE-RELATED DOMAIN-CONTAINING PROTEIN"/>
    <property type="match status" value="1"/>
</dbReference>
<dbReference type="InterPro" id="IPR012338">
    <property type="entry name" value="Beta-lactam/transpept-like"/>
</dbReference>